<dbReference type="InterPro" id="IPR023214">
    <property type="entry name" value="HAD_sf"/>
</dbReference>
<dbReference type="Gene3D" id="3.40.50.1000">
    <property type="entry name" value="HAD superfamily/HAD-like"/>
    <property type="match status" value="1"/>
</dbReference>
<dbReference type="PANTHER" id="PTHR10000:SF8">
    <property type="entry name" value="HAD SUPERFAMILY HYDROLASE-LIKE, TYPE 3"/>
    <property type="match status" value="1"/>
</dbReference>
<gene>
    <name evidence="1" type="ORF">METZ01_LOCUS124920</name>
</gene>
<dbReference type="NCBIfam" id="TIGR01484">
    <property type="entry name" value="HAD-SF-IIB"/>
    <property type="match status" value="1"/>
</dbReference>
<name>A0A381Y4L1_9ZZZZ</name>
<dbReference type="Gene3D" id="3.30.1240.10">
    <property type="match status" value="1"/>
</dbReference>
<organism evidence="1">
    <name type="scientific">marine metagenome</name>
    <dbReference type="NCBI Taxonomy" id="408172"/>
    <lineage>
        <taxon>unclassified sequences</taxon>
        <taxon>metagenomes</taxon>
        <taxon>ecological metagenomes</taxon>
    </lineage>
</organism>
<evidence type="ECO:0000313" key="1">
    <source>
        <dbReference type="EMBL" id="SVA72066.1"/>
    </source>
</evidence>
<dbReference type="InterPro" id="IPR036412">
    <property type="entry name" value="HAD-like_sf"/>
</dbReference>
<dbReference type="EMBL" id="UINC01017396">
    <property type="protein sequence ID" value="SVA72066.1"/>
    <property type="molecule type" value="Genomic_DNA"/>
</dbReference>
<dbReference type="PANTHER" id="PTHR10000">
    <property type="entry name" value="PHOSPHOSERINE PHOSPHATASE"/>
    <property type="match status" value="1"/>
</dbReference>
<dbReference type="GO" id="GO:0016791">
    <property type="term" value="F:phosphatase activity"/>
    <property type="evidence" value="ECO:0007669"/>
    <property type="project" value="TreeGrafter"/>
</dbReference>
<dbReference type="InterPro" id="IPR006379">
    <property type="entry name" value="HAD-SF_hydro_IIB"/>
</dbReference>
<proteinExistence type="predicted"/>
<protein>
    <submittedName>
        <fullName evidence="1">Uncharacterized protein</fullName>
    </submittedName>
</protein>
<reference evidence="1" key="1">
    <citation type="submission" date="2018-05" db="EMBL/GenBank/DDBJ databases">
        <authorList>
            <person name="Lanie J.A."/>
            <person name="Ng W.-L."/>
            <person name="Kazmierczak K.M."/>
            <person name="Andrzejewski T.M."/>
            <person name="Davidsen T.M."/>
            <person name="Wayne K.J."/>
            <person name="Tettelin H."/>
            <person name="Glass J.I."/>
            <person name="Rusch D."/>
            <person name="Podicherti R."/>
            <person name="Tsui H.-C.T."/>
            <person name="Winkler M.E."/>
        </authorList>
    </citation>
    <scope>NUCLEOTIDE SEQUENCE</scope>
</reference>
<accession>A0A381Y4L1</accession>
<dbReference type="SUPFAM" id="SSF56784">
    <property type="entry name" value="HAD-like"/>
    <property type="match status" value="1"/>
</dbReference>
<dbReference type="GO" id="GO:0000287">
    <property type="term" value="F:magnesium ion binding"/>
    <property type="evidence" value="ECO:0007669"/>
    <property type="project" value="TreeGrafter"/>
</dbReference>
<dbReference type="Pfam" id="PF08282">
    <property type="entry name" value="Hydrolase_3"/>
    <property type="match status" value="1"/>
</dbReference>
<dbReference type="GO" id="GO:0005829">
    <property type="term" value="C:cytosol"/>
    <property type="evidence" value="ECO:0007669"/>
    <property type="project" value="TreeGrafter"/>
</dbReference>
<sequence length="279" mass="30887">MAIRLIAIDIDGTLTNSRGEIPRVNHLAINHALDCGIKIVLATGRSFHHTRLISDNLHRSVKLILNNGALVKSSSGETLERCVIPKATAAYIIEATRVARENALMMFDEPAKYELVAEGVDWNHPNRQPYYELHQSIILEVDSLLDALSHDPIQVSFNGSVDAMRTLAEVLTRLPRAHEFSHTLTEYVYRDFSLLDVLTAGCSKGTTLQRLAKRLAISRDEVMAIGDNLNDRDMLEFAGLAIVMGNAVPELKSRGWPVTGNHDDGGLATAMEQFVFQSM</sequence>
<dbReference type="AlphaFoldDB" id="A0A381Y4L1"/>